<organism evidence="2 3">
    <name type="scientific">Sparassis crispa</name>
    <dbReference type="NCBI Taxonomy" id="139825"/>
    <lineage>
        <taxon>Eukaryota</taxon>
        <taxon>Fungi</taxon>
        <taxon>Dikarya</taxon>
        <taxon>Basidiomycota</taxon>
        <taxon>Agaricomycotina</taxon>
        <taxon>Agaricomycetes</taxon>
        <taxon>Polyporales</taxon>
        <taxon>Sparassidaceae</taxon>
        <taxon>Sparassis</taxon>
    </lineage>
</organism>
<dbReference type="EMBL" id="BFAD01000015">
    <property type="protein sequence ID" value="GBE89225.1"/>
    <property type="molecule type" value="Genomic_DNA"/>
</dbReference>
<dbReference type="GeneID" id="38786142"/>
<dbReference type="AlphaFoldDB" id="A0A401H456"/>
<proteinExistence type="predicted"/>
<evidence type="ECO:0000256" key="1">
    <source>
        <dbReference type="SAM" id="MobiDB-lite"/>
    </source>
</evidence>
<dbReference type="OrthoDB" id="3245901at2759"/>
<feature type="region of interest" description="Disordered" evidence="1">
    <location>
        <begin position="20"/>
        <end position="47"/>
    </location>
</feature>
<protein>
    <submittedName>
        <fullName evidence="2">Uncharacterized protein</fullName>
    </submittedName>
</protein>
<reference evidence="2 3" key="1">
    <citation type="journal article" date="2018" name="Sci. Rep.">
        <title>Genome sequence of the cauliflower mushroom Sparassis crispa (Hanabiratake) and its association with beneficial usage.</title>
        <authorList>
            <person name="Kiyama R."/>
            <person name="Furutani Y."/>
            <person name="Kawaguchi K."/>
            <person name="Nakanishi T."/>
        </authorList>
    </citation>
    <scope>NUCLEOTIDE SEQUENCE [LARGE SCALE GENOMIC DNA]</scope>
</reference>
<name>A0A401H456_9APHY</name>
<dbReference type="RefSeq" id="XP_027620138.1">
    <property type="nucleotide sequence ID" value="XM_027764337.1"/>
</dbReference>
<accession>A0A401H456</accession>
<feature type="region of interest" description="Disordered" evidence="1">
    <location>
        <begin position="107"/>
        <end position="129"/>
    </location>
</feature>
<gene>
    <name evidence="2" type="ORF">SCP_1502330</name>
</gene>
<dbReference type="STRING" id="139825.A0A401H456"/>
<dbReference type="Proteomes" id="UP000287166">
    <property type="component" value="Unassembled WGS sequence"/>
</dbReference>
<keyword evidence="3" id="KW-1185">Reference proteome</keyword>
<comment type="caution">
    <text evidence="2">The sequence shown here is derived from an EMBL/GenBank/DDBJ whole genome shotgun (WGS) entry which is preliminary data.</text>
</comment>
<sequence length="258" mass="28534">MDHVYADEACSSPDDFHFLYDLQGPQRNPSDSLPPAPPSLQPSVPGSEFPVTYIQSTYSSLTDSCCPSPVNSSFTPFAPYPLASFTEQLPATSLAPDPTYCFQAEEKPYAKPSPSSPPARTITSRKHEGSKRRKVWSHALEKALFTPEEICTMGAPHRRTIYTASLEAHIDRLHHQLLDYSLFPIPFEKLESFRGLDSRTAKSMIAGLQHDASELWLKHLELQCTNEALRDVLRAHPGILVPPVDNPSALGRSAPPQA</sequence>
<evidence type="ECO:0000313" key="3">
    <source>
        <dbReference type="Proteomes" id="UP000287166"/>
    </source>
</evidence>
<evidence type="ECO:0000313" key="2">
    <source>
        <dbReference type="EMBL" id="GBE89225.1"/>
    </source>
</evidence>
<dbReference type="InParanoid" id="A0A401H456"/>